<keyword evidence="3" id="KW-1185">Reference proteome</keyword>
<gene>
    <name evidence="2" type="ORF">KIL84_009644</name>
</gene>
<feature type="compositionally biased region" description="Polar residues" evidence="1">
    <location>
        <begin position="73"/>
        <end position="82"/>
    </location>
</feature>
<protein>
    <submittedName>
        <fullName evidence="2">Uncharacterized protein</fullName>
    </submittedName>
</protein>
<evidence type="ECO:0000313" key="2">
    <source>
        <dbReference type="EMBL" id="KAH1181890.1"/>
    </source>
</evidence>
<feature type="compositionally biased region" description="Basic and acidic residues" evidence="1">
    <location>
        <begin position="83"/>
        <end position="93"/>
    </location>
</feature>
<dbReference type="Proteomes" id="UP000827986">
    <property type="component" value="Unassembled WGS sequence"/>
</dbReference>
<sequence length="100" mass="11612">MRIYTQRKSSMHGSPPSHMEWRMSDALSAPFFPHPHTLSRLLRITHTHLCRELTWKSLQPGVKLLNKECSHCRTSTQEQGVTSEEHSTDRRAVENSMEEV</sequence>
<evidence type="ECO:0000256" key="1">
    <source>
        <dbReference type="SAM" id="MobiDB-lite"/>
    </source>
</evidence>
<reference evidence="2" key="1">
    <citation type="submission" date="2021-09" db="EMBL/GenBank/DDBJ databases">
        <title>The genome of Mauremys mutica provides insights into the evolution of semi-aquatic lifestyle.</title>
        <authorList>
            <person name="Gong S."/>
            <person name="Gao Y."/>
        </authorList>
    </citation>
    <scope>NUCLEOTIDE SEQUENCE</scope>
    <source>
        <strain evidence="2">MM-2020</strain>
        <tissue evidence="2">Muscle</tissue>
    </source>
</reference>
<evidence type="ECO:0000313" key="3">
    <source>
        <dbReference type="Proteomes" id="UP000827986"/>
    </source>
</evidence>
<organism evidence="2 3">
    <name type="scientific">Mauremys mutica</name>
    <name type="common">yellowpond turtle</name>
    <dbReference type="NCBI Taxonomy" id="74926"/>
    <lineage>
        <taxon>Eukaryota</taxon>
        <taxon>Metazoa</taxon>
        <taxon>Chordata</taxon>
        <taxon>Craniata</taxon>
        <taxon>Vertebrata</taxon>
        <taxon>Euteleostomi</taxon>
        <taxon>Archelosauria</taxon>
        <taxon>Testudinata</taxon>
        <taxon>Testudines</taxon>
        <taxon>Cryptodira</taxon>
        <taxon>Durocryptodira</taxon>
        <taxon>Testudinoidea</taxon>
        <taxon>Geoemydidae</taxon>
        <taxon>Geoemydinae</taxon>
        <taxon>Mauremys</taxon>
    </lineage>
</organism>
<comment type="caution">
    <text evidence="2">The sequence shown here is derived from an EMBL/GenBank/DDBJ whole genome shotgun (WGS) entry which is preliminary data.</text>
</comment>
<dbReference type="AlphaFoldDB" id="A0A9D4B696"/>
<accession>A0A9D4B696</accession>
<proteinExistence type="predicted"/>
<feature type="region of interest" description="Disordered" evidence="1">
    <location>
        <begin position="73"/>
        <end position="100"/>
    </location>
</feature>
<dbReference type="EMBL" id="JAHDVG010000467">
    <property type="protein sequence ID" value="KAH1181890.1"/>
    <property type="molecule type" value="Genomic_DNA"/>
</dbReference>
<name>A0A9D4B696_9SAUR</name>